<organism evidence="3 4">
    <name type="scientific">Marinovum algicola</name>
    <dbReference type="NCBI Taxonomy" id="42444"/>
    <lineage>
        <taxon>Bacteria</taxon>
        <taxon>Pseudomonadati</taxon>
        <taxon>Pseudomonadota</taxon>
        <taxon>Alphaproteobacteria</taxon>
        <taxon>Rhodobacterales</taxon>
        <taxon>Roseobacteraceae</taxon>
        <taxon>Marinovum</taxon>
    </lineage>
</organism>
<feature type="domain" description="EamA" evidence="2">
    <location>
        <begin position="150"/>
        <end position="283"/>
    </location>
</feature>
<dbReference type="RefSeq" id="WP_074836053.1">
    <property type="nucleotide sequence ID" value="NZ_CATLQZ010000002.1"/>
</dbReference>
<evidence type="ECO:0000313" key="3">
    <source>
        <dbReference type="EMBL" id="SEJ27173.1"/>
    </source>
</evidence>
<name>A0A975W974_9RHOB</name>
<reference evidence="3 4" key="1">
    <citation type="submission" date="2016-10" db="EMBL/GenBank/DDBJ databases">
        <authorList>
            <person name="Varghese N."/>
            <person name="Submissions S."/>
        </authorList>
    </citation>
    <scope>NUCLEOTIDE SEQUENCE [LARGE SCALE GENOMIC DNA]</scope>
    <source>
        <strain evidence="3 4">FF3</strain>
    </source>
</reference>
<keyword evidence="4" id="KW-1185">Reference proteome</keyword>
<dbReference type="Proteomes" id="UP000182932">
    <property type="component" value="Unassembled WGS sequence"/>
</dbReference>
<feature type="transmembrane region" description="Helical" evidence="1">
    <location>
        <begin position="172"/>
        <end position="192"/>
    </location>
</feature>
<keyword evidence="1" id="KW-0812">Transmembrane</keyword>
<dbReference type="SUPFAM" id="SSF103481">
    <property type="entry name" value="Multidrug resistance efflux transporter EmrE"/>
    <property type="match status" value="2"/>
</dbReference>
<feature type="transmembrane region" description="Helical" evidence="1">
    <location>
        <begin position="213"/>
        <end position="233"/>
    </location>
</feature>
<dbReference type="GO" id="GO:0016020">
    <property type="term" value="C:membrane"/>
    <property type="evidence" value="ECO:0007669"/>
    <property type="project" value="InterPro"/>
</dbReference>
<sequence length="285" mass="30384">MSLLGLALVLAAAVCHATWNFQLKRIGGGPELVWLFSALTVVIYAPLALWVLVSQAPSFGPQQLIWLAGSTALHMAYFLLLQVGYRKGDLSLVYPTARSTGPLLSTSFAVLFLGEIVSAQMALGAVGIVFGVLMLTTGGRVKGQQISTSLLFGLAAGGLIGSYTVWDAYAVSALLIPPLLLDYVSSVARSVLLAPMALKRRAVMRLQWRDHRAGLVIIALFNPLAYILVLYALTFTPVAYVAPTREVSVLLTVLAGSLLLGEGHLRHRMIWAGVILAGMGVLVTS</sequence>
<evidence type="ECO:0000313" key="4">
    <source>
        <dbReference type="Proteomes" id="UP000182932"/>
    </source>
</evidence>
<evidence type="ECO:0000256" key="1">
    <source>
        <dbReference type="SAM" id="Phobius"/>
    </source>
</evidence>
<feature type="transmembrane region" description="Helical" evidence="1">
    <location>
        <begin position="105"/>
        <end position="134"/>
    </location>
</feature>
<protein>
    <submittedName>
        <fullName evidence="3">EamA-like transporter family protein</fullName>
    </submittedName>
</protein>
<evidence type="ECO:0000259" key="2">
    <source>
        <dbReference type="Pfam" id="PF00892"/>
    </source>
</evidence>
<dbReference type="EMBL" id="FNYY01000004">
    <property type="protein sequence ID" value="SEJ27173.1"/>
    <property type="molecule type" value="Genomic_DNA"/>
</dbReference>
<accession>A0A975W974</accession>
<proteinExistence type="predicted"/>
<gene>
    <name evidence="3" type="ORF">SAMN04487940_104244</name>
</gene>
<feature type="transmembrane region" description="Helical" evidence="1">
    <location>
        <begin position="64"/>
        <end position="85"/>
    </location>
</feature>
<dbReference type="InterPro" id="IPR037185">
    <property type="entry name" value="EmrE-like"/>
</dbReference>
<dbReference type="InterPro" id="IPR000620">
    <property type="entry name" value="EamA_dom"/>
</dbReference>
<comment type="caution">
    <text evidence="3">The sequence shown here is derived from an EMBL/GenBank/DDBJ whole genome shotgun (WGS) entry which is preliminary data.</text>
</comment>
<feature type="transmembrane region" description="Helical" evidence="1">
    <location>
        <begin position="33"/>
        <end position="52"/>
    </location>
</feature>
<keyword evidence="1" id="KW-0472">Membrane</keyword>
<feature type="transmembrane region" description="Helical" evidence="1">
    <location>
        <begin position="146"/>
        <end position="166"/>
    </location>
</feature>
<dbReference type="Pfam" id="PF00892">
    <property type="entry name" value="EamA"/>
    <property type="match status" value="2"/>
</dbReference>
<dbReference type="GeneID" id="80817929"/>
<feature type="transmembrane region" description="Helical" evidence="1">
    <location>
        <begin position="268"/>
        <end position="284"/>
    </location>
</feature>
<dbReference type="AlphaFoldDB" id="A0A975W974"/>
<dbReference type="Gene3D" id="1.10.3730.20">
    <property type="match status" value="2"/>
</dbReference>
<keyword evidence="1" id="KW-1133">Transmembrane helix</keyword>
<feature type="domain" description="EamA" evidence="2">
    <location>
        <begin position="4"/>
        <end position="136"/>
    </location>
</feature>